<accession>A0A7I9YUA8</accession>
<organism evidence="1 2">
    <name type="scientific">Mycobacterium bourgelatii</name>
    <dbReference type="NCBI Taxonomy" id="1273442"/>
    <lineage>
        <taxon>Bacteria</taxon>
        <taxon>Bacillati</taxon>
        <taxon>Actinomycetota</taxon>
        <taxon>Actinomycetes</taxon>
        <taxon>Mycobacteriales</taxon>
        <taxon>Mycobacteriaceae</taxon>
        <taxon>Mycobacterium</taxon>
    </lineage>
</organism>
<gene>
    <name evidence="1" type="ORF">MBOU_41990</name>
</gene>
<reference evidence="1 2" key="1">
    <citation type="journal article" date="2019" name="Emerg. Microbes Infect.">
        <title>Comprehensive subspecies identification of 175 nontuberculous mycobacteria species based on 7547 genomic profiles.</title>
        <authorList>
            <person name="Matsumoto Y."/>
            <person name="Kinjo T."/>
            <person name="Motooka D."/>
            <person name="Nabeya D."/>
            <person name="Jung N."/>
            <person name="Uechi K."/>
            <person name="Horii T."/>
            <person name="Iida T."/>
            <person name="Fujita J."/>
            <person name="Nakamura S."/>
        </authorList>
    </citation>
    <scope>NUCLEOTIDE SEQUENCE [LARGE SCALE GENOMIC DNA]</scope>
    <source>
        <strain evidence="1 2">JCM 30725</strain>
    </source>
</reference>
<name>A0A7I9YUA8_MYCBU</name>
<dbReference type="AlphaFoldDB" id="A0A7I9YUA8"/>
<dbReference type="Proteomes" id="UP000465360">
    <property type="component" value="Unassembled WGS sequence"/>
</dbReference>
<evidence type="ECO:0000313" key="2">
    <source>
        <dbReference type="Proteomes" id="UP000465360"/>
    </source>
</evidence>
<protein>
    <submittedName>
        <fullName evidence="1">Uncharacterized protein</fullName>
    </submittedName>
</protein>
<proteinExistence type="predicted"/>
<comment type="caution">
    <text evidence="1">The sequence shown here is derived from an EMBL/GenBank/DDBJ whole genome shotgun (WGS) entry which is preliminary data.</text>
</comment>
<evidence type="ECO:0000313" key="1">
    <source>
        <dbReference type="EMBL" id="GFG92157.1"/>
    </source>
</evidence>
<sequence length="102" mass="11731">MRKTFWDNNHPCIVLNQFLCVPVQERWRARSQIHCDIPDPAAQAADHFQFRMRRVLKVQATHYAGATGSRLVDLLDLTLAEQALKFLSAEEADERAARIADR</sequence>
<keyword evidence="2" id="KW-1185">Reference proteome</keyword>
<dbReference type="EMBL" id="BLKZ01000001">
    <property type="protein sequence ID" value="GFG92157.1"/>
    <property type="molecule type" value="Genomic_DNA"/>
</dbReference>